<evidence type="ECO:0000259" key="18">
    <source>
        <dbReference type="PROSITE" id="PS50110"/>
    </source>
</evidence>
<evidence type="ECO:0000256" key="11">
    <source>
        <dbReference type="ARBA" id="ARBA00022989"/>
    </source>
</evidence>
<dbReference type="CDD" id="cd00082">
    <property type="entry name" value="HisKA"/>
    <property type="match status" value="1"/>
</dbReference>
<dbReference type="NCBIfam" id="TIGR00229">
    <property type="entry name" value="sensory_box"/>
    <property type="match status" value="4"/>
</dbReference>
<evidence type="ECO:0000256" key="8">
    <source>
        <dbReference type="ARBA" id="ARBA00022692"/>
    </source>
</evidence>
<evidence type="ECO:0000256" key="5">
    <source>
        <dbReference type="ARBA" id="ARBA00022519"/>
    </source>
</evidence>
<dbReference type="Gene3D" id="2.10.70.100">
    <property type="match status" value="1"/>
</dbReference>
<dbReference type="SUPFAM" id="SSF47226">
    <property type="entry name" value="Histidine-containing phosphotransfer domain, HPT domain"/>
    <property type="match status" value="1"/>
</dbReference>
<keyword evidence="11" id="KW-1133">Transmembrane helix</keyword>
<feature type="domain" description="PAC" evidence="20">
    <location>
        <begin position="214"/>
        <end position="266"/>
    </location>
</feature>
<dbReference type="PRINTS" id="PR00344">
    <property type="entry name" value="BCTRLSENSOR"/>
</dbReference>
<dbReference type="InterPro" id="IPR003661">
    <property type="entry name" value="HisK_dim/P_dom"/>
</dbReference>
<keyword evidence="7" id="KW-0808">Transferase</keyword>
<dbReference type="SMART" id="SM00448">
    <property type="entry name" value="REC"/>
    <property type="match status" value="1"/>
</dbReference>
<dbReference type="SUPFAM" id="SSF55781">
    <property type="entry name" value="GAF domain-like"/>
    <property type="match status" value="1"/>
</dbReference>
<name>A0A6M5YVP6_9BACT</name>
<evidence type="ECO:0000256" key="10">
    <source>
        <dbReference type="ARBA" id="ARBA00022840"/>
    </source>
</evidence>
<dbReference type="PANTHER" id="PTHR43047">
    <property type="entry name" value="TWO-COMPONENT HISTIDINE PROTEIN KINASE"/>
    <property type="match status" value="1"/>
</dbReference>
<feature type="modified residue" description="4-aspartylphosphate" evidence="15">
    <location>
        <position position="1046"/>
    </location>
</feature>
<dbReference type="SMART" id="SM00091">
    <property type="entry name" value="PAS"/>
    <property type="match status" value="4"/>
</dbReference>
<keyword evidence="10" id="KW-0067">ATP-binding</keyword>
<dbReference type="GO" id="GO:0005886">
    <property type="term" value="C:plasma membrane"/>
    <property type="evidence" value="ECO:0007669"/>
    <property type="project" value="UniProtKB-SubCell"/>
</dbReference>
<dbReference type="InterPro" id="IPR036890">
    <property type="entry name" value="HATPase_C_sf"/>
</dbReference>
<evidence type="ECO:0000256" key="3">
    <source>
        <dbReference type="ARBA" id="ARBA00012438"/>
    </source>
</evidence>
<keyword evidence="6 15" id="KW-0597">Phosphoprotein</keyword>
<dbReference type="FunFam" id="3.30.565.10:FF:000010">
    <property type="entry name" value="Sensor histidine kinase RcsC"/>
    <property type="match status" value="1"/>
</dbReference>
<dbReference type="Gene3D" id="1.10.287.130">
    <property type="match status" value="1"/>
</dbReference>
<dbReference type="Pfam" id="PF01627">
    <property type="entry name" value="Hpt"/>
    <property type="match status" value="1"/>
</dbReference>
<protein>
    <recommendedName>
        <fullName evidence="3">histidine kinase</fullName>
        <ecNumber evidence="3">2.7.13.3</ecNumber>
    </recommendedName>
</protein>
<gene>
    <name evidence="22" type="ORF">FTUN_5599</name>
</gene>
<dbReference type="InterPro" id="IPR011006">
    <property type="entry name" value="CheY-like_superfamily"/>
</dbReference>
<feature type="domain" description="HPt" evidence="21">
    <location>
        <begin position="1142"/>
        <end position="1235"/>
    </location>
</feature>
<dbReference type="InterPro" id="IPR008207">
    <property type="entry name" value="Sig_transdc_His_kin_Hpt_dom"/>
</dbReference>
<dbReference type="Gene3D" id="3.30.450.20">
    <property type="entry name" value="PAS domain"/>
    <property type="match status" value="4"/>
</dbReference>
<dbReference type="InterPro" id="IPR003018">
    <property type="entry name" value="GAF"/>
</dbReference>
<dbReference type="InterPro" id="IPR004358">
    <property type="entry name" value="Sig_transdc_His_kin-like_C"/>
</dbReference>
<dbReference type="AlphaFoldDB" id="A0A6M5YVP6"/>
<feature type="domain" description="PAS" evidence="19">
    <location>
        <begin position="267"/>
        <end position="312"/>
    </location>
</feature>
<dbReference type="InterPro" id="IPR013655">
    <property type="entry name" value="PAS_fold_3"/>
</dbReference>
<dbReference type="SUPFAM" id="SSF55785">
    <property type="entry name" value="PYP-like sensor domain (PAS domain)"/>
    <property type="match status" value="4"/>
</dbReference>
<dbReference type="Pfam" id="PF13185">
    <property type="entry name" value="GAF_2"/>
    <property type="match status" value="1"/>
</dbReference>
<dbReference type="CDD" id="cd00130">
    <property type="entry name" value="PAS"/>
    <property type="match status" value="4"/>
</dbReference>
<dbReference type="InterPro" id="IPR001610">
    <property type="entry name" value="PAC"/>
</dbReference>
<feature type="domain" description="PAS" evidence="19">
    <location>
        <begin position="12"/>
        <end position="57"/>
    </location>
</feature>
<keyword evidence="13" id="KW-0472">Membrane</keyword>
<dbReference type="GO" id="GO:0006355">
    <property type="term" value="P:regulation of DNA-templated transcription"/>
    <property type="evidence" value="ECO:0007669"/>
    <property type="project" value="InterPro"/>
</dbReference>
<dbReference type="SUPFAM" id="SSF52172">
    <property type="entry name" value="CheY-like"/>
    <property type="match status" value="1"/>
</dbReference>
<feature type="domain" description="Response regulatory" evidence="18">
    <location>
        <begin position="997"/>
        <end position="1111"/>
    </location>
</feature>
<accession>A0A6M5YVP6</accession>
<evidence type="ECO:0000256" key="12">
    <source>
        <dbReference type="ARBA" id="ARBA00023012"/>
    </source>
</evidence>
<evidence type="ECO:0000259" key="20">
    <source>
        <dbReference type="PROSITE" id="PS50113"/>
    </source>
</evidence>
<organism evidence="22 23">
    <name type="scientific">Frigoriglobus tundricola</name>
    <dbReference type="NCBI Taxonomy" id="2774151"/>
    <lineage>
        <taxon>Bacteria</taxon>
        <taxon>Pseudomonadati</taxon>
        <taxon>Planctomycetota</taxon>
        <taxon>Planctomycetia</taxon>
        <taxon>Gemmatales</taxon>
        <taxon>Gemmataceae</taxon>
        <taxon>Frigoriglobus</taxon>
    </lineage>
</organism>
<feature type="domain" description="Histidine kinase" evidence="17">
    <location>
        <begin position="742"/>
        <end position="965"/>
    </location>
</feature>
<dbReference type="Pfam" id="PF00989">
    <property type="entry name" value="PAS"/>
    <property type="match status" value="3"/>
</dbReference>
<keyword evidence="23" id="KW-1185">Reference proteome</keyword>
<dbReference type="Gene3D" id="3.30.565.10">
    <property type="entry name" value="Histidine kinase-like ATPase, C-terminal domain"/>
    <property type="match status" value="1"/>
</dbReference>
<keyword evidence="5" id="KW-0997">Cell inner membrane</keyword>
<dbReference type="InterPro" id="IPR029016">
    <property type="entry name" value="GAF-like_dom_sf"/>
</dbReference>
<dbReference type="InterPro" id="IPR036641">
    <property type="entry name" value="HPT_dom_sf"/>
</dbReference>
<evidence type="ECO:0000256" key="1">
    <source>
        <dbReference type="ARBA" id="ARBA00000085"/>
    </source>
</evidence>
<dbReference type="InterPro" id="IPR001789">
    <property type="entry name" value="Sig_transdc_resp-reg_receiver"/>
</dbReference>
<dbReference type="SMART" id="SM00086">
    <property type="entry name" value="PAC"/>
    <property type="match status" value="4"/>
</dbReference>
<dbReference type="InterPro" id="IPR036097">
    <property type="entry name" value="HisK_dim/P_sf"/>
</dbReference>
<keyword evidence="8" id="KW-0812">Transmembrane</keyword>
<evidence type="ECO:0000313" key="23">
    <source>
        <dbReference type="Proteomes" id="UP000503447"/>
    </source>
</evidence>
<dbReference type="PROSITE" id="PS50894">
    <property type="entry name" value="HPT"/>
    <property type="match status" value="1"/>
</dbReference>
<dbReference type="SMART" id="SM00388">
    <property type="entry name" value="HisKA"/>
    <property type="match status" value="1"/>
</dbReference>
<keyword evidence="9" id="KW-0418">Kinase</keyword>
<dbReference type="CDD" id="cd00088">
    <property type="entry name" value="HPT"/>
    <property type="match status" value="1"/>
</dbReference>
<dbReference type="InterPro" id="IPR003594">
    <property type="entry name" value="HATPase_dom"/>
</dbReference>
<keyword evidence="16" id="KW-0175">Coiled coil</keyword>
<evidence type="ECO:0000256" key="16">
    <source>
        <dbReference type="SAM" id="Coils"/>
    </source>
</evidence>
<dbReference type="SMART" id="SM00065">
    <property type="entry name" value="GAF"/>
    <property type="match status" value="1"/>
</dbReference>
<evidence type="ECO:0000256" key="4">
    <source>
        <dbReference type="ARBA" id="ARBA00022475"/>
    </source>
</evidence>
<dbReference type="FunFam" id="3.30.450.20:FF:000088">
    <property type="entry name" value="Sensory transduction histidine kinase"/>
    <property type="match status" value="1"/>
</dbReference>
<evidence type="ECO:0000256" key="14">
    <source>
        <dbReference type="PROSITE-ProRule" id="PRU00110"/>
    </source>
</evidence>
<dbReference type="PROSITE" id="PS50109">
    <property type="entry name" value="HIS_KIN"/>
    <property type="match status" value="1"/>
</dbReference>
<evidence type="ECO:0000256" key="6">
    <source>
        <dbReference type="ARBA" id="ARBA00022553"/>
    </source>
</evidence>
<dbReference type="SUPFAM" id="SSF47384">
    <property type="entry name" value="Homodimeric domain of signal transducing histidine kinase"/>
    <property type="match status" value="1"/>
</dbReference>
<feature type="domain" description="PAC" evidence="20">
    <location>
        <begin position="86"/>
        <end position="138"/>
    </location>
</feature>
<evidence type="ECO:0000256" key="13">
    <source>
        <dbReference type="ARBA" id="ARBA00023136"/>
    </source>
</evidence>
<evidence type="ECO:0000259" key="19">
    <source>
        <dbReference type="PROSITE" id="PS50112"/>
    </source>
</evidence>
<comment type="subcellular location">
    <subcellularLocation>
        <location evidence="2">Cell inner membrane</location>
        <topology evidence="2">Multi-pass membrane protein</topology>
    </subcellularLocation>
</comment>
<dbReference type="Gene3D" id="1.20.120.160">
    <property type="entry name" value="HPT domain"/>
    <property type="match status" value="1"/>
</dbReference>
<evidence type="ECO:0000256" key="9">
    <source>
        <dbReference type="ARBA" id="ARBA00022777"/>
    </source>
</evidence>
<dbReference type="InterPro" id="IPR005467">
    <property type="entry name" value="His_kinase_dom"/>
</dbReference>
<dbReference type="KEGG" id="ftj:FTUN_5599"/>
<keyword evidence="12" id="KW-0902">Two-component regulatory system</keyword>
<dbReference type="InterPro" id="IPR035965">
    <property type="entry name" value="PAS-like_dom_sf"/>
</dbReference>
<evidence type="ECO:0000259" key="21">
    <source>
        <dbReference type="PROSITE" id="PS50894"/>
    </source>
</evidence>
<evidence type="ECO:0000256" key="15">
    <source>
        <dbReference type="PROSITE-ProRule" id="PRU00169"/>
    </source>
</evidence>
<dbReference type="PROSITE" id="PS50113">
    <property type="entry name" value="PAC"/>
    <property type="match status" value="3"/>
</dbReference>
<feature type="domain" description="PAC" evidence="20">
    <location>
        <begin position="354"/>
        <end position="406"/>
    </location>
</feature>
<dbReference type="EC" id="2.7.13.3" evidence="3"/>
<dbReference type="InterPro" id="IPR000014">
    <property type="entry name" value="PAS"/>
</dbReference>
<reference evidence="23" key="1">
    <citation type="submission" date="2020-05" db="EMBL/GenBank/DDBJ databases">
        <title>Frigoriglobus tundricola gen. nov., sp. nov., a psychrotolerant cellulolytic planctomycete of the family Gemmataceae with two divergent copies of 16S rRNA gene.</title>
        <authorList>
            <person name="Kulichevskaya I.S."/>
            <person name="Ivanova A.A."/>
            <person name="Naumoff D.G."/>
            <person name="Beletsky A.V."/>
            <person name="Rijpstra W.I.C."/>
            <person name="Sinninghe Damste J.S."/>
            <person name="Mardanov A.V."/>
            <person name="Ravin N.V."/>
            <person name="Dedysh S.N."/>
        </authorList>
    </citation>
    <scope>NUCLEOTIDE SEQUENCE [LARGE SCALE GENOMIC DNA]</scope>
    <source>
        <strain evidence="23">PL17</strain>
    </source>
</reference>
<evidence type="ECO:0000256" key="7">
    <source>
        <dbReference type="ARBA" id="ARBA00022679"/>
    </source>
</evidence>
<dbReference type="CDD" id="cd17546">
    <property type="entry name" value="REC_hyHK_CKI1_RcsC-like"/>
    <property type="match status" value="1"/>
</dbReference>
<sequence>MSRPSDCAAPPDARLLALVADRTHNAVIIADAAGHVQWVNAGFTRVTGYAPAEVVGRRPGDVLQGPDTDPATVAFMRARIRAGEGFRTEGVNYHKCGAPYWLDIEVQPVTDGAGTVTHFIAIEQDVTERKRGELALRASEERLAEAQRIAHLGSWTWDPAGDRMWWSEERYRLFGVDPAHFRPTFEAFLELVHPADRDRVRWEQQHVSSGADTLDHDYRVIRPDGRTIWVHSRVRATRGANGRLALLEGTAQDITERKLAEAALAEALALQTAILDYAPSCVISLGPDGTVVTFNRTAERELGYTAAELIGRRTPVLWHDPAELEARATEMTARLGRPAAFEELFLTDDQSGPTARVWTFVRKDGTRFPAELTVTTLRGPAGRAIGHLGLATNITHRYEAERTQRMLSSRLAEQNAALEEQSRLTALQAGVGLALNRDVPIAEVLRGCCDTILRNTGAAFVRAWTLNDAADVLELQASVGLYTHTNGPHARVPVGQFKIGRIAASRTPHLTNDVRNDPNVRDPAWAAREGMVAFAGHPLVCGGQLVGVLALFARAALSEGTLVTLRAAADALAMGIARKRAETHVREQERRHRAIVESAIDCIVTVDQRGRITEFNPAAERAFGYSRADVLGRELAGLLVPAEYRDRHMGGIERYLRTRESKILGTRLVGLPALRKDGTRFPVELSIVPTRVGGETAFTAFFRDITFEQAAEAKRREAEQQLQKAKEAAEAAAQTQSQFLANVSHELRTPIAAIVGYAEMLLDPRLGVNERVRAVKTIMRSGRHLTTLVNDVLDLGRIDAGRMELERTSCRLRRLVLEAVAQADVAAREKQLDLRVTPLGRLPAGLTTDPTRLRQIVDNLLSNAVKFTEPGKRVEVRLRLDAGRAAGPHLLIEVEDEGIGIAPEALARLFQPFTQADASTTRRFGGSGLGLSICKRLAHLMGGEITVRSAPGAGSCFALALPVSADDMADLVDEREFSEASQSVLAADPAAPKLAGRVLLAEDTPTIQTVLRYFLERAGLTVEVVGNGRAAVERALAAEFDVILMDMQMPEMDGYAATSALRQSGYERAIVALTAHAMTGDEEKCLQAGCNAYLSKPVDAVRLIRVVARQIPSQSWAVKYDALLRKAPAPQLPPVEPVRPSVPSPMDKLTADYRRALPDKIRALGEALRERNITHLSELAHRLRGSAGMYGLPAVSEAAGRVEDGCRAGQAVPQLEGLVATLENVCAKAGGGAGS</sequence>
<dbReference type="SUPFAM" id="SSF55874">
    <property type="entry name" value="ATPase domain of HSP90 chaperone/DNA topoisomerase II/histidine kinase"/>
    <property type="match status" value="1"/>
</dbReference>
<dbReference type="Proteomes" id="UP000503447">
    <property type="component" value="Chromosome"/>
</dbReference>
<dbReference type="PROSITE" id="PS50112">
    <property type="entry name" value="PAS"/>
    <property type="match status" value="3"/>
</dbReference>
<dbReference type="PROSITE" id="PS50110">
    <property type="entry name" value="RESPONSE_REGULATORY"/>
    <property type="match status" value="1"/>
</dbReference>
<dbReference type="SMART" id="SM00387">
    <property type="entry name" value="HATPase_c"/>
    <property type="match status" value="1"/>
</dbReference>
<feature type="domain" description="PAS" evidence="19">
    <location>
        <begin position="588"/>
        <end position="659"/>
    </location>
</feature>
<dbReference type="Pfam" id="PF02518">
    <property type="entry name" value="HATPase_c"/>
    <property type="match status" value="1"/>
</dbReference>
<dbReference type="InterPro" id="IPR000700">
    <property type="entry name" value="PAS-assoc_C"/>
</dbReference>
<dbReference type="RefSeq" id="WP_171473289.1">
    <property type="nucleotide sequence ID" value="NZ_CP053452.2"/>
</dbReference>
<dbReference type="Pfam" id="PF08447">
    <property type="entry name" value="PAS_3"/>
    <property type="match status" value="1"/>
</dbReference>
<dbReference type="FunFam" id="1.10.287.130:FF:000001">
    <property type="entry name" value="Two-component sensor histidine kinase"/>
    <property type="match status" value="1"/>
</dbReference>
<evidence type="ECO:0000256" key="2">
    <source>
        <dbReference type="ARBA" id="ARBA00004429"/>
    </source>
</evidence>
<feature type="coiled-coil region" evidence="16">
    <location>
        <begin position="708"/>
        <end position="738"/>
    </location>
</feature>
<dbReference type="InterPro" id="IPR013767">
    <property type="entry name" value="PAS_fold"/>
</dbReference>
<evidence type="ECO:0000259" key="17">
    <source>
        <dbReference type="PROSITE" id="PS50109"/>
    </source>
</evidence>
<dbReference type="CDD" id="cd16922">
    <property type="entry name" value="HATPase_EvgS-ArcB-TorS-like"/>
    <property type="match status" value="1"/>
</dbReference>
<keyword evidence="4" id="KW-1003">Cell membrane</keyword>
<dbReference type="Gene3D" id="3.40.50.2300">
    <property type="match status" value="1"/>
</dbReference>
<comment type="catalytic activity">
    <reaction evidence="1">
        <text>ATP + protein L-histidine = ADP + protein N-phospho-L-histidine.</text>
        <dbReference type="EC" id="2.7.13.3"/>
    </reaction>
</comment>
<dbReference type="Pfam" id="PF00072">
    <property type="entry name" value="Response_reg"/>
    <property type="match status" value="1"/>
</dbReference>
<evidence type="ECO:0000313" key="22">
    <source>
        <dbReference type="EMBL" id="QJW98019.1"/>
    </source>
</evidence>
<keyword evidence="10" id="KW-0547">Nucleotide-binding</keyword>
<dbReference type="EMBL" id="CP053452">
    <property type="protein sequence ID" value="QJW98019.1"/>
    <property type="molecule type" value="Genomic_DNA"/>
</dbReference>
<feature type="modified residue" description="Phosphohistidine" evidence="14">
    <location>
        <position position="1181"/>
    </location>
</feature>
<dbReference type="Gene3D" id="3.30.450.40">
    <property type="match status" value="1"/>
</dbReference>
<dbReference type="GO" id="GO:0000155">
    <property type="term" value="F:phosphorelay sensor kinase activity"/>
    <property type="evidence" value="ECO:0007669"/>
    <property type="project" value="InterPro"/>
</dbReference>
<proteinExistence type="predicted"/>
<dbReference type="Pfam" id="PF00512">
    <property type="entry name" value="HisKA"/>
    <property type="match status" value="1"/>
</dbReference>